<comment type="caution">
    <text evidence="1">The sequence shown here is derived from an EMBL/GenBank/DDBJ whole genome shotgun (WGS) entry which is preliminary data.</text>
</comment>
<accession>A0ACC2T191</accession>
<evidence type="ECO:0000313" key="1">
    <source>
        <dbReference type="EMBL" id="KAJ9068338.1"/>
    </source>
</evidence>
<keyword evidence="2" id="KW-1185">Reference proteome</keyword>
<dbReference type="Proteomes" id="UP001165960">
    <property type="component" value="Unassembled WGS sequence"/>
</dbReference>
<organism evidence="1 2">
    <name type="scientific">Entomophthora muscae</name>
    <dbReference type="NCBI Taxonomy" id="34485"/>
    <lineage>
        <taxon>Eukaryota</taxon>
        <taxon>Fungi</taxon>
        <taxon>Fungi incertae sedis</taxon>
        <taxon>Zoopagomycota</taxon>
        <taxon>Entomophthoromycotina</taxon>
        <taxon>Entomophthoromycetes</taxon>
        <taxon>Entomophthorales</taxon>
        <taxon>Entomophthoraceae</taxon>
        <taxon>Entomophthora</taxon>
    </lineage>
</organism>
<proteinExistence type="predicted"/>
<name>A0ACC2T191_9FUNG</name>
<dbReference type="EMBL" id="QTSX02003749">
    <property type="protein sequence ID" value="KAJ9068338.1"/>
    <property type="molecule type" value="Genomic_DNA"/>
</dbReference>
<protein>
    <submittedName>
        <fullName evidence="1">Uncharacterized protein</fullName>
    </submittedName>
</protein>
<gene>
    <name evidence="1" type="ORF">DSO57_1029728</name>
</gene>
<sequence>MKALDPTLIKHAAILTEDNFYKLGRCKYEGKFSCTLKIFKTSSIPTRETCQKLMEDFNSRILAANPHPSLLQYLGSGLTSSNNLVCLMELVLGEDLFSLLSRKSDPGLLAPEARIKLASDISSGVAFLHSQGILLRNLNSRAILIDQDEGLTPKISNLFEYGILDAIQSQTVIANSVLFYWKAPEDKERSYSSGSREGDLYSLGIVLWEIAAQELPLKLQVPKPTSDEISKFKVSEPGYTSIIGSLLDHTPARRCAAAEVKASLEALIERNPLPASSEPSSSLDTPISATKEPSFYPSYNYRQEELNCMVERGKALYHRGNHVEAAKLFDVPAWNGDGTAQLFLGKIHLCGKGRQRSITMASSWFERASEKGLLEAEYLFAMIHFYQLGGNIGISKPAAMGILEKLSNRGHIKASLMVAFAYESGQGAIRNLYKALKIYEGLSMIHEDPMIFYRLGQINENLALPNFGQAFEWYRRGAAEGNVHCEYQLALCYHHGRGVGEDSKKAMKWYVTAANQNHPACLYIIAHRYLKGYGLRSPDPLLAVKYYTEAASRGHVRAQQMLAHIYEKGNVIAADLRRAAYWYRKAAKLQDPYAQNNLGRFYQNGIGVDLNLARAAKLYEKAAKMGVMQAQVNYARCLELGLGIKAPNPAQAFHWYHKASEQNSPHAQFKLGHCYQRGIGTAPSTDRALDLYRKAANSGYHRAIDKLKQLALG</sequence>
<reference evidence="1" key="1">
    <citation type="submission" date="2022-04" db="EMBL/GenBank/DDBJ databases">
        <title>Genome of the entomopathogenic fungus Entomophthora muscae.</title>
        <authorList>
            <person name="Elya C."/>
            <person name="Lovett B.R."/>
            <person name="Lee E."/>
            <person name="Macias A.M."/>
            <person name="Hajek A.E."/>
            <person name="De Bivort B.L."/>
            <person name="Kasson M.T."/>
            <person name="De Fine Licht H.H."/>
            <person name="Stajich J.E."/>
        </authorList>
    </citation>
    <scope>NUCLEOTIDE SEQUENCE</scope>
    <source>
        <strain evidence="1">Berkeley</strain>
    </source>
</reference>
<evidence type="ECO:0000313" key="2">
    <source>
        <dbReference type="Proteomes" id="UP001165960"/>
    </source>
</evidence>